<proteinExistence type="predicted"/>
<sequence>MITTPLSITSCWLVLFFFLCGRDYFPFHPGHDKFSLFWPLTKLAASKKTLAMDSPFSNVYNHGLKDFSWSQIHKINQSVALCVSSREVCMCVFFFLFGLRKW</sequence>
<evidence type="ECO:0000256" key="1">
    <source>
        <dbReference type="SAM" id="SignalP"/>
    </source>
</evidence>
<gene>
    <name evidence="2" type="ORF">CYBJADRAFT_70186</name>
</gene>
<keyword evidence="1" id="KW-0732">Signal</keyword>
<protein>
    <recommendedName>
        <fullName evidence="4">Secreted protein</fullName>
    </recommendedName>
</protein>
<dbReference type="AlphaFoldDB" id="A0A1E4S3T3"/>
<organism evidence="2 3">
    <name type="scientific">Cyberlindnera jadinii (strain ATCC 18201 / CBS 1600 / BCRC 20928 / JCM 3617 / NBRC 0987 / NRRL Y-1542)</name>
    <name type="common">Torula yeast</name>
    <name type="synonym">Candida utilis</name>
    <dbReference type="NCBI Taxonomy" id="983966"/>
    <lineage>
        <taxon>Eukaryota</taxon>
        <taxon>Fungi</taxon>
        <taxon>Dikarya</taxon>
        <taxon>Ascomycota</taxon>
        <taxon>Saccharomycotina</taxon>
        <taxon>Saccharomycetes</taxon>
        <taxon>Phaffomycetales</taxon>
        <taxon>Phaffomycetaceae</taxon>
        <taxon>Cyberlindnera</taxon>
    </lineage>
</organism>
<evidence type="ECO:0000313" key="2">
    <source>
        <dbReference type="EMBL" id="ODV74178.1"/>
    </source>
</evidence>
<keyword evidence="3" id="KW-1185">Reference proteome</keyword>
<feature type="signal peptide" evidence="1">
    <location>
        <begin position="1"/>
        <end position="22"/>
    </location>
</feature>
<evidence type="ECO:0000313" key="3">
    <source>
        <dbReference type="Proteomes" id="UP000094389"/>
    </source>
</evidence>
<dbReference type="EMBL" id="KV453928">
    <property type="protein sequence ID" value="ODV74178.1"/>
    <property type="molecule type" value="Genomic_DNA"/>
</dbReference>
<evidence type="ECO:0008006" key="4">
    <source>
        <dbReference type="Google" id="ProtNLM"/>
    </source>
</evidence>
<dbReference type="GeneID" id="30992270"/>
<dbReference type="RefSeq" id="XP_020071217.1">
    <property type="nucleotide sequence ID" value="XM_020217874.1"/>
</dbReference>
<name>A0A1E4S3T3_CYBJN</name>
<dbReference type="Proteomes" id="UP000094389">
    <property type="component" value="Unassembled WGS sequence"/>
</dbReference>
<feature type="chain" id="PRO_5009162596" description="Secreted protein" evidence="1">
    <location>
        <begin position="23"/>
        <end position="102"/>
    </location>
</feature>
<reference evidence="2 3" key="1">
    <citation type="journal article" date="2016" name="Proc. Natl. Acad. Sci. U.S.A.">
        <title>Comparative genomics of biotechnologically important yeasts.</title>
        <authorList>
            <person name="Riley R."/>
            <person name="Haridas S."/>
            <person name="Wolfe K.H."/>
            <person name="Lopes M.R."/>
            <person name="Hittinger C.T."/>
            <person name="Goeker M."/>
            <person name="Salamov A.A."/>
            <person name="Wisecaver J.H."/>
            <person name="Long T.M."/>
            <person name="Calvey C.H."/>
            <person name="Aerts A.L."/>
            <person name="Barry K.W."/>
            <person name="Choi C."/>
            <person name="Clum A."/>
            <person name="Coughlan A.Y."/>
            <person name="Deshpande S."/>
            <person name="Douglass A.P."/>
            <person name="Hanson S.J."/>
            <person name="Klenk H.-P."/>
            <person name="LaButti K.M."/>
            <person name="Lapidus A."/>
            <person name="Lindquist E.A."/>
            <person name="Lipzen A.M."/>
            <person name="Meier-Kolthoff J.P."/>
            <person name="Ohm R.A."/>
            <person name="Otillar R.P."/>
            <person name="Pangilinan J.L."/>
            <person name="Peng Y."/>
            <person name="Rokas A."/>
            <person name="Rosa C.A."/>
            <person name="Scheuner C."/>
            <person name="Sibirny A.A."/>
            <person name="Slot J.C."/>
            <person name="Stielow J.B."/>
            <person name="Sun H."/>
            <person name="Kurtzman C.P."/>
            <person name="Blackwell M."/>
            <person name="Grigoriev I.V."/>
            <person name="Jeffries T.W."/>
        </authorList>
    </citation>
    <scope>NUCLEOTIDE SEQUENCE [LARGE SCALE GENOMIC DNA]</scope>
    <source>
        <strain evidence="3">ATCC 18201 / CBS 1600 / BCRC 20928 / JCM 3617 / NBRC 0987 / NRRL Y-1542</strain>
    </source>
</reference>
<accession>A0A1E4S3T3</accession>